<accession>A0ABP7E1D3</accession>
<evidence type="ECO:0000259" key="3">
    <source>
        <dbReference type="Pfam" id="PF00534"/>
    </source>
</evidence>
<dbReference type="InterPro" id="IPR028098">
    <property type="entry name" value="Glyco_trans_4-like_N"/>
</dbReference>
<dbReference type="InterPro" id="IPR050194">
    <property type="entry name" value="Glycosyltransferase_grp1"/>
</dbReference>
<dbReference type="Proteomes" id="UP001499884">
    <property type="component" value="Unassembled WGS sequence"/>
</dbReference>
<dbReference type="InterPro" id="IPR001296">
    <property type="entry name" value="Glyco_trans_1"/>
</dbReference>
<evidence type="ECO:0000256" key="2">
    <source>
        <dbReference type="ARBA" id="ARBA00022679"/>
    </source>
</evidence>
<evidence type="ECO:0008006" key="7">
    <source>
        <dbReference type="Google" id="ProtNLM"/>
    </source>
</evidence>
<dbReference type="EMBL" id="BAABEP010000002">
    <property type="protein sequence ID" value="GAA3710879.1"/>
    <property type="molecule type" value="Genomic_DNA"/>
</dbReference>
<proteinExistence type="predicted"/>
<feature type="domain" description="Glycosyl transferase family 1" evidence="3">
    <location>
        <begin position="191"/>
        <end position="342"/>
    </location>
</feature>
<dbReference type="PANTHER" id="PTHR45947">
    <property type="entry name" value="SULFOQUINOVOSYL TRANSFERASE SQD2"/>
    <property type="match status" value="1"/>
</dbReference>
<dbReference type="Pfam" id="PF13439">
    <property type="entry name" value="Glyco_transf_4"/>
    <property type="match status" value="1"/>
</dbReference>
<organism evidence="5 6">
    <name type="scientific">Streptomyces tremellae</name>
    <dbReference type="NCBI Taxonomy" id="1124239"/>
    <lineage>
        <taxon>Bacteria</taxon>
        <taxon>Bacillati</taxon>
        <taxon>Actinomycetota</taxon>
        <taxon>Actinomycetes</taxon>
        <taxon>Kitasatosporales</taxon>
        <taxon>Streptomycetaceae</taxon>
        <taxon>Streptomyces</taxon>
    </lineage>
</organism>
<sequence>MNIAFVLLTHNPDEPAGIERSVAALAEGLRALGHPTLIVAAGPATASDPAQLIRLKSLALPRPAVEEDLARLLADPAPVTREVGGLLAEHRVDLVCWVDAVWGLGYLSPAPAGTATALMVHVPRTDAPLRQSLEHRPRRVVTVSPFMVRELARQGLDTASWAVVPNALLHEVPPPAPAAREELRRNGPVRIVARAEPHKGIAELLRAVPRVRTRPVEIVLAEAGFEYWPGMQHDVISECKALAEELEQVRILPGMPWQDVPAFLAGAAVTVVSSTSPETFGNVAAEALSVGTPVVGYGLGHLPDLVGAAGRMTDLEEGADRLWRDLTGFLSDRIAYHTAAQEGPRRAAAYRPAAVARAFLDATAGVRT</sequence>
<dbReference type="Pfam" id="PF00534">
    <property type="entry name" value="Glycos_transf_1"/>
    <property type="match status" value="1"/>
</dbReference>
<dbReference type="RefSeq" id="WP_345640639.1">
    <property type="nucleotide sequence ID" value="NZ_BAABEP010000002.1"/>
</dbReference>
<keyword evidence="6" id="KW-1185">Reference proteome</keyword>
<dbReference type="SUPFAM" id="SSF53756">
    <property type="entry name" value="UDP-Glycosyltransferase/glycogen phosphorylase"/>
    <property type="match status" value="1"/>
</dbReference>
<evidence type="ECO:0000313" key="5">
    <source>
        <dbReference type="EMBL" id="GAA3710879.1"/>
    </source>
</evidence>
<gene>
    <name evidence="5" type="ORF">GCM10023082_05940</name>
</gene>
<keyword evidence="2" id="KW-0808">Transferase</keyword>
<evidence type="ECO:0000313" key="6">
    <source>
        <dbReference type="Proteomes" id="UP001499884"/>
    </source>
</evidence>
<evidence type="ECO:0000259" key="4">
    <source>
        <dbReference type="Pfam" id="PF13439"/>
    </source>
</evidence>
<reference evidence="6" key="1">
    <citation type="journal article" date="2019" name="Int. J. Syst. Evol. Microbiol.">
        <title>The Global Catalogue of Microorganisms (GCM) 10K type strain sequencing project: providing services to taxonomists for standard genome sequencing and annotation.</title>
        <authorList>
            <consortium name="The Broad Institute Genomics Platform"/>
            <consortium name="The Broad Institute Genome Sequencing Center for Infectious Disease"/>
            <person name="Wu L."/>
            <person name="Ma J."/>
        </authorList>
    </citation>
    <scope>NUCLEOTIDE SEQUENCE [LARGE SCALE GENOMIC DNA]</scope>
    <source>
        <strain evidence="6">JCM 30846</strain>
    </source>
</reference>
<evidence type="ECO:0000256" key="1">
    <source>
        <dbReference type="ARBA" id="ARBA00022676"/>
    </source>
</evidence>
<dbReference type="CDD" id="cd03801">
    <property type="entry name" value="GT4_PimA-like"/>
    <property type="match status" value="1"/>
</dbReference>
<keyword evidence="1" id="KW-0328">Glycosyltransferase</keyword>
<name>A0ABP7E1D3_9ACTN</name>
<comment type="caution">
    <text evidence="5">The sequence shown here is derived from an EMBL/GenBank/DDBJ whole genome shotgun (WGS) entry which is preliminary data.</text>
</comment>
<protein>
    <recommendedName>
        <fullName evidence="7">Galactosyltransferase</fullName>
    </recommendedName>
</protein>
<feature type="domain" description="Glycosyltransferase subfamily 4-like N-terminal" evidence="4">
    <location>
        <begin position="17"/>
        <end position="167"/>
    </location>
</feature>
<dbReference type="PANTHER" id="PTHR45947:SF3">
    <property type="entry name" value="SULFOQUINOVOSYL TRANSFERASE SQD2"/>
    <property type="match status" value="1"/>
</dbReference>
<dbReference type="Gene3D" id="3.40.50.2000">
    <property type="entry name" value="Glycogen Phosphorylase B"/>
    <property type="match status" value="2"/>
</dbReference>